<dbReference type="InterPro" id="IPR018691">
    <property type="entry name" value="DUF2188"/>
</dbReference>
<feature type="region of interest" description="Disordered" evidence="1">
    <location>
        <begin position="57"/>
        <end position="77"/>
    </location>
</feature>
<dbReference type="EMBL" id="MHRM01000005">
    <property type="protein sequence ID" value="OHA24417.1"/>
    <property type="molecule type" value="Genomic_DNA"/>
</dbReference>
<feature type="compositionally biased region" description="Basic and acidic residues" evidence="1">
    <location>
        <begin position="60"/>
        <end position="77"/>
    </location>
</feature>
<dbReference type="STRING" id="1802308.A3D50_00165"/>
<comment type="caution">
    <text evidence="2">The sequence shown here is derived from an EMBL/GenBank/DDBJ whole genome shotgun (WGS) entry which is preliminary data.</text>
</comment>
<reference evidence="2 3" key="1">
    <citation type="journal article" date="2016" name="Nat. Commun.">
        <title>Thousands of microbial genomes shed light on interconnected biogeochemical processes in an aquifer system.</title>
        <authorList>
            <person name="Anantharaman K."/>
            <person name="Brown C.T."/>
            <person name="Hug L.A."/>
            <person name="Sharon I."/>
            <person name="Castelle C.J."/>
            <person name="Probst A.J."/>
            <person name="Thomas B.C."/>
            <person name="Singh A."/>
            <person name="Wilkins M.J."/>
            <person name="Karaoz U."/>
            <person name="Brodie E.L."/>
            <person name="Williams K.H."/>
            <person name="Hubbard S.S."/>
            <person name="Banfield J.F."/>
        </authorList>
    </citation>
    <scope>NUCLEOTIDE SEQUENCE [LARGE SCALE GENOMIC DNA]</scope>
</reference>
<name>A0A1G2MKL9_9BACT</name>
<evidence type="ECO:0000313" key="3">
    <source>
        <dbReference type="Proteomes" id="UP000178413"/>
    </source>
</evidence>
<sequence length="77" mass="8826">MSKNIHITHRADKSWAVVQAGSNWAMGLYPTQEQAIQVGRPIAQVNQVELVIHDRKNRIRDKDSYGNDPPNIRDTKF</sequence>
<dbReference type="AlphaFoldDB" id="A0A1G2MKL9"/>
<gene>
    <name evidence="2" type="ORF">A3D50_00165</name>
</gene>
<evidence type="ECO:0000313" key="2">
    <source>
        <dbReference type="EMBL" id="OHA24417.1"/>
    </source>
</evidence>
<evidence type="ECO:0008006" key="4">
    <source>
        <dbReference type="Google" id="ProtNLM"/>
    </source>
</evidence>
<dbReference type="Pfam" id="PF09954">
    <property type="entry name" value="DUF2188"/>
    <property type="match status" value="1"/>
</dbReference>
<dbReference type="Proteomes" id="UP000178413">
    <property type="component" value="Unassembled WGS sequence"/>
</dbReference>
<organism evidence="2 3">
    <name type="scientific">Candidatus Taylorbacteria bacterium RIFCSPHIGHO2_02_FULL_44_12</name>
    <dbReference type="NCBI Taxonomy" id="1802308"/>
    <lineage>
        <taxon>Bacteria</taxon>
        <taxon>Candidatus Tayloriibacteriota</taxon>
    </lineage>
</organism>
<evidence type="ECO:0000256" key="1">
    <source>
        <dbReference type="SAM" id="MobiDB-lite"/>
    </source>
</evidence>
<accession>A0A1G2MKL9</accession>
<proteinExistence type="predicted"/>
<protein>
    <recommendedName>
        <fullName evidence="4">DUF2188 domain-containing protein</fullName>
    </recommendedName>
</protein>